<accession>A0A1C5AIY8</accession>
<dbReference type="PROSITE" id="PS51186">
    <property type="entry name" value="GNAT"/>
    <property type="match status" value="1"/>
</dbReference>
<evidence type="ECO:0000259" key="1">
    <source>
        <dbReference type="PROSITE" id="PS51186"/>
    </source>
</evidence>
<dbReference type="Gene3D" id="3.40.630.30">
    <property type="match status" value="1"/>
</dbReference>
<dbReference type="GO" id="GO:0016747">
    <property type="term" value="F:acyltransferase activity, transferring groups other than amino-acyl groups"/>
    <property type="evidence" value="ECO:0007669"/>
    <property type="project" value="InterPro"/>
</dbReference>
<organism evidence="2 3">
    <name type="scientific">Micromonospora carbonacea</name>
    <dbReference type="NCBI Taxonomy" id="47853"/>
    <lineage>
        <taxon>Bacteria</taxon>
        <taxon>Bacillati</taxon>
        <taxon>Actinomycetota</taxon>
        <taxon>Actinomycetes</taxon>
        <taxon>Micromonosporales</taxon>
        <taxon>Micromonosporaceae</taxon>
        <taxon>Micromonospora</taxon>
    </lineage>
</organism>
<dbReference type="Pfam" id="PF13302">
    <property type="entry name" value="Acetyltransf_3"/>
    <property type="match status" value="1"/>
</dbReference>
<dbReference type="InterPro" id="IPR051531">
    <property type="entry name" value="N-acetyltransferase"/>
</dbReference>
<dbReference type="RefSeq" id="WP_074477236.1">
    <property type="nucleotide sequence ID" value="NZ_FMCT01000013.1"/>
</dbReference>
<gene>
    <name evidence="2" type="ORF">GA0070563_113119</name>
</gene>
<dbReference type="EMBL" id="FMCT01000013">
    <property type="protein sequence ID" value="SCF45195.1"/>
    <property type="molecule type" value="Genomic_DNA"/>
</dbReference>
<dbReference type="InterPro" id="IPR016181">
    <property type="entry name" value="Acyl_CoA_acyltransferase"/>
</dbReference>
<dbReference type="AlphaFoldDB" id="A0A1C5AIY8"/>
<reference evidence="3" key="1">
    <citation type="submission" date="2016-06" db="EMBL/GenBank/DDBJ databases">
        <authorList>
            <person name="Varghese N."/>
            <person name="Submissions Spin"/>
        </authorList>
    </citation>
    <scope>NUCLEOTIDE SEQUENCE [LARGE SCALE GENOMIC DNA]</scope>
    <source>
        <strain evidence="3">DSM 43168</strain>
    </source>
</reference>
<sequence>MSEIQRLDARHADALLRFERDNRAYFARWVPDRGDAYFAGSAERHTALLAEQATGRCHFHVLVDDDGAVLGRFNLVDVADGSAELGFRVAEWACGRGVATDGVRRVIGLARDAYGLRRLVASAARDNAGSLGVLRHTGFSAVGAVLLDGRPGVRHVRELGCDEAGPPIG</sequence>
<feature type="domain" description="N-acetyltransferase" evidence="1">
    <location>
        <begin position="2"/>
        <end position="160"/>
    </location>
</feature>
<keyword evidence="2" id="KW-0808">Transferase</keyword>
<name>A0A1C5AIY8_9ACTN</name>
<dbReference type="Proteomes" id="UP000183585">
    <property type="component" value="Unassembled WGS sequence"/>
</dbReference>
<dbReference type="SUPFAM" id="SSF55729">
    <property type="entry name" value="Acyl-CoA N-acyltransferases (Nat)"/>
    <property type="match status" value="1"/>
</dbReference>
<protein>
    <submittedName>
        <fullName evidence="2">Ribosomal-protein-alanine N-acetyltransferase</fullName>
    </submittedName>
</protein>
<evidence type="ECO:0000313" key="3">
    <source>
        <dbReference type="Proteomes" id="UP000183585"/>
    </source>
</evidence>
<dbReference type="PANTHER" id="PTHR43792">
    <property type="entry name" value="GNAT FAMILY, PUTATIVE (AFU_ORTHOLOGUE AFUA_3G00765)-RELATED-RELATED"/>
    <property type="match status" value="1"/>
</dbReference>
<keyword evidence="3" id="KW-1185">Reference proteome</keyword>
<evidence type="ECO:0000313" key="2">
    <source>
        <dbReference type="EMBL" id="SCF45195.1"/>
    </source>
</evidence>
<dbReference type="InterPro" id="IPR000182">
    <property type="entry name" value="GNAT_dom"/>
</dbReference>
<proteinExistence type="predicted"/>